<gene>
    <name evidence="1" type="ORF">ACD_2C00256G0004</name>
</gene>
<protein>
    <submittedName>
        <fullName evidence="1">Uncharacterized protein</fullName>
    </submittedName>
</protein>
<dbReference type="AlphaFoldDB" id="K2G3U8"/>
<evidence type="ECO:0000313" key="1">
    <source>
        <dbReference type="EMBL" id="EKE28987.1"/>
    </source>
</evidence>
<accession>K2G3U8</accession>
<organism evidence="1">
    <name type="scientific">uncultured bacterium</name>
    <name type="common">gcode 4</name>
    <dbReference type="NCBI Taxonomy" id="1234023"/>
    <lineage>
        <taxon>Bacteria</taxon>
        <taxon>environmental samples</taxon>
    </lineage>
</organism>
<comment type="caution">
    <text evidence="1">The sequence shown here is derived from an EMBL/GenBank/DDBJ whole genome shotgun (WGS) entry which is preliminary data.</text>
</comment>
<proteinExistence type="predicted"/>
<sequence length="201" mass="24435">MNSSNLEFTAKYETAKDKIKLTIDDKKKKVNILLGNRQFLNINDWNMLTQRYVDIFYTNTLEFMQALNNFLKAHQFYTKQLVDDEMMMSKFYQLIWKKWSWIKKLNRFLGEKSFRSDIDEISLWYALIMRILSEVDTIISFYEMNKNTTKAKWIPELLELLKDMRYSFLNILRSQRNYHNTICSRWEENLWIAIEKMSGLI</sequence>
<dbReference type="EMBL" id="AMFJ01000256">
    <property type="protein sequence ID" value="EKE28987.1"/>
    <property type="molecule type" value="Genomic_DNA"/>
</dbReference>
<name>K2G3U8_9BACT</name>
<reference evidence="1" key="1">
    <citation type="journal article" date="2012" name="Science">
        <title>Fermentation, hydrogen, and sulfur metabolism in multiple uncultivated bacterial phyla.</title>
        <authorList>
            <person name="Wrighton K.C."/>
            <person name="Thomas B.C."/>
            <person name="Sharon I."/>
            <person name="Miller C.S."/>
            <person name="Castelle C.J."/>
            <person name="VerBerkmoes N.C."/>
            <person name="Wilkins M.J."/>
            <person name="Hettich R.L."/>
            <person name="Lipton M.S."/>
            <person name="Williams K.H."/>
            <person name="Long P.E."/>
            <person name="Banfield J.F."/>
        </authorList>
    </citation>
    <scope>NUCLEOTIDE SEQUENCE [LARGE SCALE GENOMIC DNA]</scope>
</reference>